<dbReference type="Proteomes" id="UP000437824">
    <property type="component" value="Unassembled WGS sequence"/>
</dbReference>
<accession>A0A844GSM1</accession>
<comment type="caution">
    <text evidence="2">The sequence shown here is derived from an EMBL/GenBank/DDBJ whole genome shotgun (WGS) entry which is preliminary data.</text>
</comment>
<sequence>MKEQNKLLAWVKVHKKKLIITGVSITAIIAIIFGYRNKKYLTTLWVTLQATIAKIPESEPVVAEEIIEASETIVDVIEPMKLMVVDSSNINQISFEVSKHIRKLQKGWKPSSVKVETAAENGIHLLQNQTWVTDYMKGGAVA</sequence>
<evidence type="ECO:0000313" key="3">
    <source>
        <dbReference type="Proteomes" id="UP000437824"/>
    </source>
</evidence>
<evidence type="ECO:0000256" key="1">
    <source>
        <dbReference type="SAM" id="Phobius"/>
    </source>
</evidence>
<proteinExistence type="predicted"/>
<name>A0A844GSM1_9FIRM</name>
<protein>
    <submittedName>
        <fullName evidence="2">Uncharacterized protein</fullName>
    </submittedName>
</protein>
<dbReference type="RefSeq" id="WP_118512499.1">
    <property type="nucleotide sequence ID" value="NZ_WMBC01000026.1"/>
</dbReference>
<organism evidence="2 3">
    <name type="scientific">Blautia luti DSM 14534 = JCM 17040</name>
    <dbReference type="NCBI Taxonomy" id="649762"/>
    <lineage>
        <taxon>Bacteria</taxon>
        <taxon>Bacillati</taxon>
        <taxon>Bacillota</taxon>
        <taxon>Clostridia</taxon>
        <taxon>Lachnospirales</taxon>
        <taxon>Lachnospiraceae</taxon>
        <taxon>Blautia</taxon>
    </lineage>
</organism>
<dbReference type="EMBL" id="WMBC01000026">
    <property type="protein sequence ID" value="MTD62894.1"/>
    <property type="molecule type" value="Genomic_DNA"/>
</dbReference>
<keyword evidence="1" id="KW-1133">Transmembrane helix</keyword>
<reference evidence="2 3" key="1">
    <citation type="submission" date="2019-11" db="EMBL/GenBank/DDBJ databases">
        <title>Draft genome sequence of Blautia luti DSM 14534T, isolated from human stool.</title>
        <authorList>
            <person name="Ortiz R."/>
            <person name="Melis-Arcos F."/>
            <person name="Covarrubias P."/>
            <person name="Cardenas J.P."/>
            <person name="Perez-Donoso J."/>
            <person name="Almonacid D."/>
        </authorList>
    </citation>
    <scope>NUCLEOTIDE SEQUENCE [LARGE SCALE GENOMIC DNA]</scope>
    <source>
        <strain evidence="2 3">DSM 14534</strain>
    </source>
</reference>
<evidence type="ECO:0000313" key="2">
    <source>
        <dbReference type="EMBL" id="MTD62894.1"/>
    </source>
</evidence>
<keyword evidence="1" id="KW-0472">Membrane</keyword>
<dbReference type="AlphaFoldDB" id="A0A844GSM1"/>
<keyword evidence="1" id="KW-0812">Transmembrane</keyword>
<gene>
    <name evidence="2" type="ORF">GKZ57_17090</name>
</gene>
<feature type="transmembrane region" description="Helical" evidence="1">
    <location>
        <begin position="18"/>
        <end position="35"/>
    </location>
</feature>